<dbReference type="Proteomes" id="UP001348369">
    <property type="component" value="Chromosome"/>
</dbReference>
<reference evidence="1" key="1">
    <citation type="submission" date="2022-10" db="EMBL/GenBank/DDBJ databases">
        <title>The complete genomes of actinobacterial strains from the NBC collection.</title>
        <authorList>
            <person name="Joergensen T.S."/>
            <person name="Alvarez Arevalo M."/>
            <person name="Sterndorff E.B."/>
            <person name="Faurdal D."/>
            <person name="Vuksanovic O."/>
            <person name="Mourched A.-S."/>
            <person name="Charusanti P."/>
            <person name="Shaw S."/>
            <person name="Blin K."/>
            <person name="Weber T."/>
        </authorList>
    </citation>
    <scope>NUCLEOTIDE SEQUENCE</scope>
    <source>
        <strain evidence="1">NBC 01771</strain>
    </source>
</reference>
<organism evidence="1 2">
    <name type="scientific">Streptomyces scopuliridis</name>
    <dbReference type="NCBI Taxonomy" id="452529"/>
    <lineage>
        <taxon>Bacteria</taxon>
        <taxon>Bacillati</taxon>
        <taxon>Actinomycetota</taxon>
        <taxon>Actinomycetes</taxon>
        <taxon>Kitasatosporales</taxon>
        <taxon>Streptomycetaceae</taxon>
        <taxon>Streptomyces</taxon>
    </lineage>
</organism>
<protein>
    <submittedName>
        <fullName evidence="1">Uncharacterized protein</fullName>
    </submittedName>
</protein>
<sequence>MPPADPATPLAAPAANTTHERCDTCRQPTCRCEPNTSLTALAAAVGVLRPSSLATLLRHLPTSYPQATSRVAEVS</sequence>
<accession>A0ACD4ZNR1</accession>
<evidence type="ECO:0000313" key="2">
    <source>
        <dbReference type="Proteomes" id="UP001348369"/>
    </source>
</evidence>
<name>A0ACD4ZNR1_9ACTN</name>
<gene>
    <name evidence="1" type="ORF">OG835_25875</name>
</gene>
<proteinExistence type="predicted"/>
<keyword evidence="2" id="KW-1185">Reference proteome</keyword>
<evidence type="ECO:0000313" key="1">
    <source>
        <dbReference type="EMBL" id="WSC00086.1"/>
    </source>
</evidence>
<dbReference type="EMBL" id="CP109109">
    <property type="protein sequence ID" value="WSC00086.1"/>
    <property type="molecule type" value="Genomic_DNA"/>
</dbReference>